<dbReference type="AlphaFoldDB" id="A0A0H5BIJ9"/>
<organism evidence="3">
    <name type="scientific">Amorphochlora amoebiformis</name>
    <dbReference type="NCBI Taxonomy" id="1561963"/>
    <lineage>
        <taxon>Eukaryota</taxon>
        <taxon>Sar</taxon>
        <taxon>Rhizaria</taxon>
        <taxon>Cercozoa</taxon>
        <taxon>Chlorarachniophyceae</taxon>
        <taxon>Amorphochlora</taxon>
    </lineage>
</organism>
<dbReference type="GO" id="GO:1990904">
    <property type="term" value="C:ribonucleoprotein complex"/>
    <property type="evidence" value="ECO:0007669"/>
    <property type="project" value="UniProtKB-KW"/>
</dbReference>
<keyword evidence="2" id="KW-0687">Ribonucleoprotein</keyword>
<keyword evidence="1 3" id="KW-0689">Ribosomal protein</keyword>
<evidence type="ECO:0000256" key="1">
    <source>
        <dbReference type="ARBA" id="ARBA00022980"/>
    </source>
</evidence>
<dbReference type="EMBL" id="AB996603">
    <property type="protein sequence ID" value="BAS01883.1"/>
    <property type="molecule type" value="Genomic_DNA"/>
</dbReference>
<dbReference type="InterPro" id="IPR001593">
    <property type="entry name" value="Ribosomal_eS1"/>
</dbReference>
<dbReference type="SMART" id="SM01397">
    <property type="entry name" value="Ribosomal_S3Ae"/>
    <property type="match status" value="1"/>
</dbReference>
<keyword evidence="3" id="KW-0542">Nucleomorph</keyword>
<geneLocation type="nucleomorph" evidence="3"/>
<proteinExistence type="predicted"/>
<accession>A0A0H5BIJ9</accession>
<evidence type="ECO:0000256" key="2">
    <source>
        <dbReference type="ARBA" id="ARBA00023274"/>
    </source>
</evidence>
<reference evidence="3" key="1">
    <citation type="journal article" date="2015" name="Genome Biol. Evol.">
        <title>Nucleomorph Genome Sequences of Two Chlorarachniophytes, Amorphochlora amoebiformis and Lotharella vacuolata.</title>
        <authorList>
            <person name="Suzuki S."/>
            <person name="Shirato S."/>
            <person name="Hirakawa Y."/>
            <person name="Ishida K."/>
        </authorList>
    </citation>
    <scope>NUCLEOTIDE SEQUENCE</scope>
    <source>
        <strain evidence="3">CCMP2058</strain>
    </source>
</reference>
<dbReference type="GO" id="GO:0005840">
    <property type="term" value="C:ribosome"/>
    <property type="evidence" value="ECO:0007669"/>
    <property type="project" value="UniProtKB-KW"/>
</dbReference>
<sequence length="232" mass="27345">MTSGKNKRKFKKSKAKINSFQKNKKFIRVVSPEFFDYKIISNIIINVNITQQVSNKAINKRYVEVSISELINVRLFRKDYFSYHKLIKMKLTKVTKSYCHSDYESYKISNDKIFSLLQKKNSLIECNLKIKTSDNQLLVVHYLTLTKKDKNSFRKSFYGKSSSIKKVRKICTSFIKDTLNHKKTNLIYTICYSNYFNDKLVKLLRSKIHCLGILPIRDLQVIRIRKLSNGSK</sequence>
<evidence type="ECO:0000313" key="3">
    <source>
        <dbReference type="EMBL" id="BAS01883.1"/>
    </source>
</evidence>
<dbReference type="Pfam" id="PF01015">
    <property type="entry name" value="Ribosomal_S3Ae"/>
    <property type="match status" value="1"/>
</dbReference>
<dbReference type="GO" id="GO:0006412">
    <property type="term" value="P:translation"/>
    <property type="evidence" value="ECO:0007669"/>
    <property type="project" value="InterPro"/>
</dbReference>
<dbReference type="GO" id="GO:0003735">
    <property type="term" value="F:structural constituent of ribosome"/>
    <property type="evidence" value="ECO:0007669"/>
    <property type="project" value="InterPro"/>
</dbReference>
<protein>
    <submittedName>
        <fullName evidence="3">Ribosomal protein 3a</fullName>
    </submittedName>
</protein>
<gene>
    <name evidence="3" type="primary">rps3a</name>
</gene>
<name>A0A0H5BIJ9_9EUKA</name>